<reference evidence="1 2" key="1">
    <citation type="submission" date="2024-06" db="EMBL/GenBank/DDBJ databases">
        <title>The Natural Products Discovery Center: Release of the First 8490 Sequenced Strains for Exploring Actinobacteria Biosynthetic Diversity.</title>
        <authorList>
            <person name="Kalkreuter E."/>
            <person name="Kautsar S.A."/>
            <person name="Yang D."/>
            <person name="Bader C.D."/>
            <person name="Teijaro C.N."/>
            <person name="Fluegel L."/>
            <person name="Davis C.M."/>
            <person name="Simpson J.R."/>
            <person name="Lauterbach L."/>
            <person name="Steele A.D."/>
            <person name="Gui C."/>
            <person name="Meng S."/>
            <person name="Li G."/>
            <person name="Viehrig K."/>
            <person name="Ye F."/>
            <person name="Su P."/>
            <person name="Kiefer A.F."/>
            <person name="Nichols A."/>
            <person name="Cepeda A.J."/>
            <person name="Yan W."/>
            <person name="Fan B."/>
            <person name="Jiang Y."/>
            <person name="Adhikari A."/>
            <person name="Zheng C.-J."/>
            <person name="Schuster L."/>
            <person name="Cowan T.M."/>
            <person name="Smanski M.J."/>
            <person name="Chevrette M.G."/>
            <person name="De Carvalho L.P.S."/>
            <person name="Shen B."/>
        </authorList>
    </citation>
    <scope>NUCLEOTIDE SEQUENCE [LARGE SCALE GENOMIC DNA]</scope>
    <source>
        <strain evidence="1 2">NPDC047833</strain>
    </source>
</reference>
<evidence type="ECO:0000313" key="2">
    <source>
        <dbReference type="Proteomes" id="UP001553843"/>
    </source>
</evidence>
<evidence type="ECO:0000313" key="1">
    <source>
        <dbReference type="EMBL" id="MEW2363188.1"/>
    </source>
</evidence>
<comment type="caution">
    <text evidence="1">The sequence shown here is derived from an EMBL/GenBank/DDBJ whole genome shotgun (WGS) entry which is preliminary data.</text>
</comment>
<name>A0ABV3LUP6_9ACTN</name>
<protein>
    <submittedName>
        <fullName evidence="1">Uncharacterized protein</fullName>
    </submittedName>
</protein>
<proteinExistence type="predicted"/>
<sequence>MVRNGARRLTLPPLGPEQAVALLHALLPGYRTSPDSLRELAAFCGRLPLALRILAERAALRPRTALARPMAEIRGECEPSHLFGLGEDSTDLAAVMSWSLRSVTEVAARLHQAPAWHAGIPMQAADAAAVLGITERAPEPLLDELAQIHLVERYGSDRYWLPPIVLACLDERQRTMTVECAC</sequence>
<accession>A0ABV3LUP6</accession>
<organism evidence="1 2">
    <name type="scientific">Streptomyces huasconensis</name>
    <dbReference type="NCBI Taxonomy" id="1854574"/>
    <lineage>
        <taxon>Bacteria</taxon>
        <taxon>Bacillati</taxon>
        <taxon>Actinomycetota</taxon>
        <taxon>Actinomycetes</taxon>
        <taxon>Kitasatosporales</taxon>
        <taxon>Streptomycetaceae</taxon>
        <taxon>Streptomyces</taxon>
    </lineage>
</organism>
<gene>
    <name evidence="1" type="ORF">AB0887_14710</name>
</gene>
<dbReference type="Proteomes" id="UP001553843">
    <property type="component" value="Unassembled WGS sequence"/>
</dbReference>
<dbReference type="RefSeq" id="WP_359778460.1">
    <property type="nucleotide sequence ID" value="NZ_JBEYRR010000005.1"/>
</dbReference>
<keyword evidence="2" id="KW-1185">Reference proteome</keyword>
<dbReference type="EMBL" id="JBEYRS010000005">
    <property type="protein sequence ID" value="MEW2363188.1"/>
    <property type="molecule type" value="Genomic_DNA"/>
</dbReference>